<dbReference type="Proteomes" id="UP000282323">
    <property type="component" value="Unassembled WGS sequence"/>
</dbReference>
<dbReference type="RefSeq" id="WP_124196664.1">
    <property type="nucleotide sequence ID" value="NZ_REGA01000016.1"/>
</dbReference>
<reference evidence="1 2" key="1">
    <citation type="submission" date="2018-10" db="EMBL/GenBank/DDBJ databases">
        <title>Natrarchaeobius chitinivorans gen. nov., sp. nov., and Natrarchaeobius haloalkaliphilus sp. nov., alkaliphilic, chitin-utilizing haloarchaea from hypersaline alkaline lakes.</title>
        <authorList>
            <person name="Sorokin D.Y."/>
            <person name="Elcheninov A.G."/>
            <person name="Kostrikina N.A."/>
            <person name="Bale N.J."/>
            <person name="Sinninghe Damste J.S."/>
            <person name="Khijniak T.V."/>
            <person name="Kublanov I.V."/>
            <person name="Toshchakov S.V."/>
        </authorList>
    </citation>
    <scope>NUCLEOTIDE SEQUENCE [LARGE SCALE GENOMIC DNA]</scope>
    <source>
        <strain evidence="1 2">AArcht4T</strain>
    </source>
</reference>
<keyword evidence="2" id="KW-1185">Reference proteome</keyword>
<protein>
    <submittedName>
        <fullName evidence="1">Uncharacterized protein</fullName>
    </submittedName>
</protein>
<accession>A0A3N6N2S5</accession>
<organism evidence="1 2">
    <name type="scientific">Natrarchaeobius chitinivorans</name>
    <dbReference type="NCBI Taxonomy" id="1679083"/>
    <lineage>
        <taxon>Archaea</taxon>
        <taxon>Methanobacteriati</taxon>
        <taxon>Methanobacteriota</taxon>
        <taxon>Stenosarchaea group</taxon>
        <taxon>Halobacteria</taxon>
        <taxon>Halobacteriales</taxon>
        <taxon>Natrialbaceae</taxon>
        <taxon>Natrarchaeobius</taxon>
    </lineage>
</organism>
<evidence type="ECO:0000313" key="1">
    <source>
        <dbReference type="EMBL" id="RQG92352.1"/>
    </source>
</evidence>
<gene>
    <name evidence="1" type="ORF">EA473_16330</name>
</gene>
<name>A0A3N6N2S5_NATCH</name>
<evidence type="ECO:0000313" key="2">
    <source>
        <dbReference type="Proteomes" id="UP000282323"/>
    </source>
</evidence>
<dbReference type="AlphaFoldDB" id="A0A3N6N2S5"/>
<comment type="caution">
    <text evidence="1">The sequence shown here is derived from an EMBL/GenBank/DDBJ whole genome shotgun (WGS) entry which is preliminary data.</text>
</comment>
<proteinExistence type="predicted"/>
<sequence length="94" mass="9976">MTTESAGAAIELDGEIRNRLTAGFSPFTIAALVGDPPGVVHAPDERDALATTVHRRVLEGEYEPVRCHVPAAIGDGLCAILERFISSFGTFKVP</sequence>
<dbReference type="EMBL" id="REGA01000016">
    <property type="protein sequence ID" value="RQG92352.1"/>
    <property type="molecule type" value="Genomic_DNA"/>
</dbReference>